<dbReference type="PATRIC" id="fig|1391654.3.peg.3078"/>
<feature type="domain" description="Glycosyl hydrolase family 13 catalytic" evidence="2">
    <location>
        <begin position="296"/>
        <end position="695"/>
    </location>
</feature>
<dbReference type="Gene3D" id="3.20.20.80">
    <property type="entry name" value="Glycosidases"/>
    <property type="match status" value="2"/>
</dbReference>
<evidence type="ECO:0000313" key="4">
    <source>
        <dbReference type="Proteomes" id="UP000064967"/>
    </source>
</evidence>
<dbReference type="AlphaFoldDB" id="A0A0K1PTC1"/>
<dbReference type="EMBL" id="CP012333">
    <property type="protein sequence ID" value="AKU96379.1"/>
    <property type="molecule type" value="Genomic_DNA"/>
</dbReference>
<dbReference type="InterPro" id="IPR006047">
    <property type="entry name" value="GH13_cat_dom"/>
</dbReference>
<keyword evidence="4" id="KW-1185">Reference proteome</keyword>
<reference evidence="3 4" key="1">
    <citation type="submission" date="2015-08" db="EMBL/GenBank/DDBJ databases">
        <authorList>
            <person name="Babu N.S."/>
            <person name="Beckwith C.J."/>
            <person name="Beseler K.G."/>
            <person name="Brison A."/>
            <person name="Carone J.V."/>
            <person name="Caskin T.P."/>
            <person name="Diamond M."/>
            <person name="Durham M.E."/>
            <person name="Foxe J.M."/>
            <person name="Go M."/>
            <person name="Henderson B.A."/>
            <person name="Jones I.B."/>
            <person name="McGettigan J.A."/>
            <person name="Micheletti S.J."/>
            <person name="Nasrallah M.E."/>
            <person name="Ortiz D."/>
            <person name="Piller C.R."/>
            <person name="Privatt S.R."/>
            <person name="Schneider S.L."/>
            <person name="Sharp S."/>
            <person name="Smith T.C."/>
            <person name="Stanton J.D."/>
            <person name="Ullery H.E."/>
            <person name="Wilson R.J."/>
            <person name="Serrano M.G."/>
            <person name="Buck G."/>
            <person name="Lee V."/>
            <person name="Wang Y."/>
            <person name="Carvalho R."/>
            <person name="Voegtly L."/>
            <person name="Shi R."/>
            <person name="Duckworth R."/>
            <person name="Johnson A."/>
            <person name="Loviza R."/>
            <person name="Walstead R."/>
            <person name="Shah Z."/>
            <person name="Kiflezghi M."/>
            <person name="Wade K."/>
            <person name="Ball S.L."/>
            <person name="Bradley K.W."/>
            <person name="Asai D.J."/>
            <person name="Bowman C.A."/>
            <person name="Russell D.A."/>
            <person name="Pope W.H."/>
            <person name="Jacobs-Sera D."/>
            <person name="Hendrix R.W."/>
            <person name="Hatfull G.F."/>
        </authorList>
    </citation>
    <scope>NUCLEOTIDE SEQUENCE [LARGE SCALE GENOMIC DNA]</scope>
    <source>
        <strain evidence="3 4">DSM 27648</strain>
    </source>
</reference>
<dbReference type="PANTHER" id="PTHR47786:SF2">
    <property type="entry name" value="GLYCOSYL HYDROLASE FAMILY 13 CATALYTIC DOMAIN-CONTAINING PROTEIN"/>
    <property type="match status" value="1"/>
</dbReference>
<dbReference type="InterPro" id="IPR017853">
    <property type="entry name" value="GH"/>
</dbReference>
<proteinExistence type="predicted"/>
<evidence type="ECO:0000259" key="2">
    <source>
        <dbReference type="SMART" id="SM00642"/>
    </source>
</evidence>
<dbReference type="RefSeq" id="WP_146647678.1">
    <property type="nucleotide sequence ID" value="NZ_CP012333.1"/>
</dbReference>
<dbReference type="PANTHER" id="PTHR47786">
    <property type="entry name" value="ALPHA-1,4-GLUCAN:MALTOSE-1-PHOSPHATE MALTOSYLTRANSFERASE"/>
    <property type="match status" value="1"/>
</dbReference>
<dbReference type="KEGG" id="llu:AKJ09_03043"/>
<dbReference type="STRING" id="1391654.AKJ09_03043"/>
<accession>A0A0K1PTC1</accession>
<dbReference type="SMART" id="SM00642">
    <property type="entry name" value="Aamy"/>
    <property type="match status" value="1"/>
</dbReference>
<dbReference type="SUPFAM" id="SSF51445">
    <property type="entry name" value="(Trans)glycosidases"/>
    <property type="match status" value="1"/>
</dbReference>
<dbReference type="GO" id="GO:0005975">
    <property type="term" value="P:carbohydrate metabolic process"/>
    <property type="evidence" value="ECO:0007669"/>
    <property type="project" value="InterPro"/>
</dbReference>
<feature type="compositionally biased region" description="Basic and acidic residues" evidence="1">
    <location>
        <begin position="1122"/>
        <end position="1133"/>
    </location>
</feature>
<protein>
    <submittedName>
        <fullName evidence="3">Alpha-amylase family protein</fullName>
    </submittedName>
</protein>
<sequence>MHARKTARDAYFPTRFDDAFFTARGDVTFRDTAAARVFADRVNDLDARSGDDMLRPAELAAMALVHEIFHVVIELYRQRNPRSFERLLERLDSQLEGGARRTLIRFLETFPTPAIYKQSQGEGDETPQKLLARDGRGAEDTYAEEVILLWLTNQNPAYEPVRPIVTDYDLGPSYQAMVGEARHFFAHEEPFGPRRQSLIDLLLEPSRKAPKSILDQLKFIEDEWGQSLGLDQLPIWRRVLWARDFLNEEGKYFYRGGPGPGSPLLDAMRFNRTEVEPKRFSQDLDWMPRVVLMAKTVYVWLDQLSKQYGREIHRLDQIPDEELDMLASRGFSGLWLIGLFERSSASKKIKQMRGDQDAVASAYSLKSYDIAWELGGHQAYENLRHRAWQRGIRLAADMVPNHVGIDADWIVNHPDWFIQTDHPPFPSYRFGGPDLSDDGRVGVFIEEGYWSKTDAAVVFRRHDRHTGHDRFIYHGNDGTSMPWNDTAQLDYTKAEVRQAVIETILHVARMFPIIRFDAAMTLAKRHFQRLWFPLPGSGGAIPSRSDYAMTQDEFDRKIPVEFWREVVDTVAQRAPDTLLLAEAFWMMEGYFVRSLGMHRVYNSAFMNMLKREENQKYRETIKNVLDFEPQILKRFVNFMNNPDEETAALQFGGDDKYFGVCVLMSTMPGLPMFGHGQVEGFHEKYGMEYRRAKWDEKPNHGFVERHEREIFPLLKKRYLFSGVDDFALYDFLTDGGVDEDVYAYSNGWGSERALVLYNNKFKDTRGRIRWSVGSKREDGSMLSRDVLEAIGVAGQSGAWVLFRDAAKNLEYLRRASDLEGGFYWELGAFKYHVLTDFRTEHVTAERPWDRLAEELGGQGVPSLERALVALRFRPVHQPLRQALGRGHVDYLLAGWDAKTREPTKEALAALDERLQHVADGLAWMRDTKVDATAALAKARTRFTTILRQLHPDAEAPDSFHLTASPAADGEVPPTKLDGALHLRWVELEAVVDLVAQVTQLENEPGARPGILDGWELSLPLLAAIGSDDYEAHQHIALVLLATALPEVPLREAMRASLSEARGRTFLGVHEANGVSWLSKERFEALANVLAEREVLDGRASLALARRQYEDVTRLAEREGYRTARIEKELDTPRLETPPSSAKERPLTPSS</sequence>
<feature type="compositionally biased region" description="Basic and acidic residues" evidence="1">
    <location>
        <begin position="1141"/>
        <end position="1150"/>
    </location>
</feature>
<gene>
    <name evidence="3" type="ORF">AKJ09_03043</name>
</gene>
<organism evidence="3 4">
    <name type="scientific">Labilithrix luteola</name>
    <dbReference type="NCBI Taxonomy" id="1391654"/>
    <lineage>
        <taxon>Bacteria</taxon>
        <taxon>Pseudomonadati</taxon>
        <taxon>Myxococcota</taxon>
        <taxon>Polyangia</taxon>
        <taxon>Polyangiales</taxon>
        <taxon>Labilitrichaceae</taxon>
        <taxon>Labilithrix</taxon>
    </lineage>
</organism>
<feature type="region of interest" description="Disordered" evidence="1">
    <location>
        <begin position="1122"/>
        <end position="1150"/>
    </location>
</feature>
<dbReference type="OrthoDB" id="9808590at2"/>
<evidence type="ECO:0000256" key="1">
    <source>
        <dbReference type="SAM" id="MobiDB-lite"/>
    </source>
</evidence>
<evidence type="ECO:0000313" key="3">
    <source>
        <dbReference type="EMBL" id="AKU96379.1"/>
    </source>
</evidence>
<name>A0A0K1PTC1_9BACT</name>
<dbReference type="Proteomes" id="UP000064967">
    <property type="component" value="Chromosome"/>
</dbReference>